<dbReference type="Proteomes" id="UP000681722">
    <property type="component" value="Unassembled WGS sequence"/>
</dbReference>
<dbReference type="Gene3D" id="2.40.10.500">
    <property type="match status" value="1"/>
</dbReference>
<dbReference type="EMBL" id="CAJOBC010006038">
    <property type="protein sequence ID" value="CAF3884637.1"/>
    <property type="molecule type" value="Genomic_DNA"/>
</dbReference>
<protein>
    <recommendedName>
        <fullName evidence="1">Glycosyl hydrolase family 13 catalytic domain-containing protein</fullName>
    </recommendedName>
</protein>
<dbReference type="SMART" id="SM00642">
    <property type="entry name" value="Aamy"/>
    <property type="match status" value="1"/>
</dbReference>
<comment type="caution">
    <text evidence="2">The sequence shown here is derived from an EMBL/GenBank/DDBJ whole genome shotgun (WGS) entry which is preliminary data.</text>
</comment>
<evidence type="ECO:0000313" key="4">
    <source>
        <dbReference type="Proteomes" id="UP000663829"/>
    </source>
</evidence>
<accession>A0A814QKY1</accession>
<dbReference type="AlphaFoldDB" id="A0A814QKY1"/>
<dbReference type="InterPro" id="IPR017853">
    <property type="entry name" value="GH"/>
</dbReference>
<dbReference type="PANTHER" id="PTHR43002">
    <property type="entry name" value="GLYCOGEN DEBRANCHING ENZYME"/>
    <property type="match status" value="1"/>
</dbReference>
<name>A0A814QKY1_9BILA</name>
<organism evidence="2 4">
    <name type="scientific">Didymodactylos carnosus</name>
    <dbReference type="NCBI Taxonomy" id="1234261"/>
    <lineage>
        <taxon>Eukaryota</taxon>
        <taxon>Metazoa</taxon>
        <taxon>Spiralia</taxon>
        <taxon>Gnathifera</taxon>
        <taxon>Rotifera</taxon>
        <taxon>Eurotatoria</taxon>
        <taxon>Bdelloidea</taxon>
        <taxon>Philodinida</taxon>
        <taxon>Philodinidae</taxon>
        <taxon>Didymodactylos</taxon>
    </lineage>
</organism>
<proteinExistence type="predicted"/>
<dbReference type="GO" id="GO:0005975">
    <property type="term" value="P:carbohydrate metabolic process"/>
    <property type="evidence" value="ECO:0007669"/>
    <property type="project" value="InterPro"/>
</dbReference>
<reference evidence="2" key="1">
    <citation type="submission" date="2021-02" db="EMBL/GenBank/DDBJ databases">
        <authorList>
            <person name="Nowell W R."/>
        </authorList>
    </citation>
    <scope>NUCLEOTIDE SEQUENCE</scope>
</reference>
<dbReference type="SUPFAM" id="SSF51445">
    <property type="entry name" value="(Trans)glycosidases"/>
    <property type="match status" value="1"/>
</dbReference>
<dbReference type="InterPro" id="IPR006047">
    <property type="entry name" value="GH13_cat_dom"/>
</dbReference>
<feature type="domain" description="Glycosyl hydrolase family 13 catalytic" evidence="1">
    <location>
        <begin position="150"/>
        <end position="404"/>
    </location>
</feature>
<evidence type="ECO:0000313" key="2">
    <source>
        <dbReference type="EMBL" id="CAF1121145.1"/>
    </source>
</evidence>
<dbReference type="EMBL" id="CAJNOQ010006039">
    <property type="protein sequence ID" value="CAF1121145.1"/>
    <property type="molecule type" value="Genomic_DNA"/>
</dbReference>
<sequence length="422" mass="49307">MIKGTDTTIIQSLTAHVLSAISTESSRTTITISTSSEALSQLNSPAITFVDISNNIYIADTGNDRIVKHMTTGLVCDETDGYFRTIVDLDDGFYHYQFRVVTKSWFHTEPLPPLLLPDYDTDEQYSTMNEYEWKYDNCHLPLDEELVIYELHVGDFSGGENDRYTHTRGQFKNVIEKALYLKTLGINAIELMPVQEHPSNYCRSEKNTTWGYNPRYLFAIESSYGTTYQMKEMIDEMHKNGIRVILDGVYNHSDCSSPLTQIDHDYWYHHNPKDRNFSWGPEWNYSFYDQKYKIWPARNFVCDSVRYLIEEFHIDGIRFDAARQIQHFDFLRWMTQEAKKTSAALGFQKIFYTIAEFLPDEPCITNVDGPMDGCWHDSFYWCLRDCLLYDNIDIERLKNVIDCRRQGFMGVTNVVNYSGENE</sequence>
<dbReference type="Proteomes" id="UP000663829">
    <property type="component" value="Unassembled WGS sequence"/>
</dbReference>
<dbReference type="Pfam" id="PF00128">
    <property type="entry name" value="Alpha-amylase"/>
    <property type="match status" value="1"/>
</dbReference>
<evidence type="ECO:0000313" key="3">
    <source>
        <dbReference type="EMBL" id="CAF3884637.1"/>
    </source>
</evidence>
<evidence type="ECO:0000259" key="1">
    <source>
        <dbReference type="SMART" id="SM00642"/>
    </source>
</evidence>
<keyword evidence="4" id="KW-1185">Reference proteome</keyword>
<dbReference type="Gene3D" id="3.20.20.80">
    <property type="entry name" value="Glycosidases"/>
    <property type="match status" value="1"/>
</dbReference>
<gene>
    <name evidence="2" type="ORF">GPM918_LOCUS19696</name>
    <name evidence="3" type="ORF">SRO942_LOCUS19691</name>
</gene>
<dbReference type="OrthoDB" id="1740265at2759"/>